<dbReference type="Gene3D" id="3.40.630.30">
    <property type="match status" value="1"/>
</dbReference>
<dbReference type="PANTHER" id="PTHR43792">
    <property type="entry name" value="GNAT FAMILY, PUTATIVE (AFU_ORTHOLOGUE AFUA_3G00765)-RELATED-RELATED"/>
    <property type="match status" value="1"/>
</dbReference>
<gene>
    <name evidence="2" type="ORF">SAMN05421789_101106</name>
</gene>
<feature type="domain" description="N-acetyltransferase" evidence="1">
    <location>
        <begin position="11"/>
        <end position="173"/>
    </location>
</feature>
<dbReference type="STRING" id="713588.SAMN05421789_101106"/>
<dbReference type="Pfam" id="PF13302">
    <property type="entry name" value="Acetyltransf_3"/>
    <property type="match status" value="1"/>
</dbReference>
<organism evidence="2 3">
    <name type="scientific">Kaistella chaponensis</name>
    <dbReference type="NCBI Taxonomy" id="713588"/>
    <lineage>
        <taxon>Bacteria</taxon>
        <taxon>Pseudomonadati</taxon>
        <taxon>Bacteroidota</taxon>
        <taxon>Flavobacteriia</taxon>
        <taxon>Flavobacteriales</taxon>
        <taxon>Weeksellaceae</taxon>
        <taxon>Chryseobacterium group</taxon>
        <taxon>Kaistella</taxon>
    </lineage>
</organism>
<evidence type="ECO:0000313" key="2">
    <source>
        <dbReference type="EMBL" id="SIS44402.1"/>
    </source>
</evidence>
<proteinExistence type="predicted"/>
<dbReference type="PROSITE" id="PS51186">
    <property type="entry name" value="GNAT"/>
    <property type="match status" value="1"/>
</dbReference>
<protein>
    <submittedName>
        <fullName evidence="2">Protein N-acetyltransferase, RimJ/RimL family</fullName>
    </submittedName>
</protein>
<reference evidence="3" key="1">
    <citation type="submission" date="2017-01" db="EMBL/GenBank/DDBJ databases">
        <authorList>
            <person name="Varghese N."/>
            <person name="Submissions S."/>
        </authorList>
    </citation>
    <scope>NUCLEOTIDE SEQUENCE [LARGE SCALE GENOMIC DNA]</scope>
    <source>
        <strain evidence="3">DSM 23145</strain>
    </source>
</reference>
<dbReference type="RefSeq" id="WP_076384293.1">
    <property type="nucleotide sequence ID" value="NZ_FTOI01000001.1"/>
</dbReference>
<dbReference type="SUPFAM" id="SSF55729">
    <property type="entry name" value="Acyl-CoA N-acyltransferases (Nat)"/>
    <property type="match status" value="1"/>
</dbReference>
<dbReference type="GO" id="GO:0016747">
    <property type="term" value="F:acyltransferase activity, transferring groups other than amino-acyl groups"/>
    <property type="evidence" value="ECO:0007669"/>
    <property type="project" value="InterPro"/>
</dbReference>
<keyword evidence="3" id="KW-1185">Reference proteome</keyword>
<dbReference type="InterPro" id="IPR016181">
    <property type="entry name" value="Acyl_CoA_acyltransferase"/>
</dbReference>
<sequence length="181" mass="21041">MQTFEIKTSQLLLNLPTEKDLVDFLAQINSTDEYSKNLFNIPYPFPKENAEKWLQNCAQGIESGETIRFAIREKEVGKLIGTIGLHLNKEHQKAELGYWLGKNFWRKGYLTEALKAVLEFGFKELNLNKIYATHFLFNPNSGKVMLKAGMKFEGLQKQEYLQHGEFLDVNRYSVLKQDFKL</sequence>
<dbReference type="OrthoDB" id="9811523at2"/>
<evidence type="ECO:0000313" key="3">
    <source>
        <dbReference type="Proteomes" id="UP000185839"/>
    </source>
</evidence>
<name>A0A1N7J4X6_9FLAO</name>
<accession>A0A1N7J4X6</accession>
<evidence type="ECO:0000259" key="1">
    <source>
        <dbReference type="PROSITE" id="PS51186"/>
    </source>
</evidence>
<dbReference type="Proteomes" id="UP000185839">
    <property type="component" value="Unassembled WGS sequence"/>
</dbReference>
<dbReference type="InterPro" id="IPR051531">
    <property type="entry name" value="N-acetyltransferase"/>
</dbReference>
<dbReference type="AlphaFoldDB" id="A0A1N7J4X6"/>
<dbReference type="EMBL" id="FTOI01000001">
    <property type="protein sequence ID" value="SIS44402.1"/>
    <property type="molecule type" value="Genomic_DNA"/>
</dbReference>
<keyword evidence="2" id="KW-0808">Transferase</keyword>
<dbReference type="InterPro" id="IPR000182">
    <property type="entry name" value="GNAT_dom"/>
</dbReference>